<dbReference type="GO" id="GO:0004553">
    <property type="term" value="F:hydrolase activity, hydrolyzing O-glycosyl compounds"/>
    <property type="evidence" value="ECO:0007669"/>
    <property type="project" value="UniProtKB-ARBA"/>
</dbReference>
<name>A0A412NX88_PHOVU</name>
<feature type="chain" id="PRO_5030091250" description="Right handed beta helix domain-containing protein" evidence="1">
    <location>
        <begin position="22"/>
        <end position="797"/>
    </location>
</feature>
<gene>
    <name evidence="3" type="ORF">GAY01_09890</name>
</gene>
<evidence type="ECO:0000259" key="2">
    <source>
        <dbReference type="Pfam" id="PF13229"/>
    </source>
</evidence>
<dbReference type="AlphaFoldDB" id="A0A412NX88"/>
<dbReference type="Pfam" id="PF13229">
    <property type="entry name" value="Beta_helix"/>
    <property type="match status" value="1"/>
</dbReference>
<dbReference type="EMBL" id="WCZM01000012">
    <property type="protein sequence ID" value="KAB3571558.1"/>
    <property type="molecule type" value="Genomic_DNA"/>
</dbReference>
<dbReference type="Proteomes" id="UP000433382">
    <property type="component" value="Unassembled WGS sequence"/>
</dbReference>
<feature type="domain" description="Right handed beta helix" evidence="2">
    <location>
        <begin position="368"/>
        <end position="536"/>
    </location>
</feature>
<dbReference type="PANTHER" id="PTHR36453">
    <property type="entry name" value="SECRETED PROTEIN-RELATED"/>
    <property type="match status" value="1"/>
</dbReference>
<reference evidence="3 4" key="1">
    <citation type="journal article" date="2019" name="Nat. Med.">
        <title>A library of human gut bacterial isolates paired with longitudinal multiomics data enables mechanistic microbiome research.</title>
        <authorList>
            <person name="Poyet M."/>
            <person name="Groussin M."/>
            <person name="Gibbons S.M."/>
            <person name="Avila-Pacheco J."/>
            <person name="Jiang X."/>
            <person name="Kearney S.M."/>
            <person name="Perrotta A.R."/>
            <person name="Berdy B."/>
            <person name="Zhao S."/>
            <person name="Lieberman T.D."/>
            <person name="Swanson P.K."/>
            <person name="Smith M."/>
            <person name="Roesemann S."/>
            <person name="Alexander J.E."/>
            <person name="Rich S.A."/>
            <person name="Livny J."/>
            <person name="Vlamakis H."/>
            <person name="Clish C."/>
            <person name="Bullock K."/>
            <person name="Deik A."/>
            <person name="Scott J."/>
            <person name="Pierce K.A."/>
            <person name="Xavier R.J."/>
            <person name="Alm E.J."/>
        </authorList>
    </citation>
    <scope>NUCLEOTIDE SEQUENCE [LARGE SCALE GENOMIC DNA]</scope>
    <source>
        <strain evidence="3 4">BIOML-A73</strain>
    </source>
</reference>
<keyword evidence="1" id="KW-0732">Signal</keyword>
<dbReference type="SMART" id="SM00710">
    <property type="entry name" value="PbH1"/>
    <property type="match status" value="4"/>
</dbReference>
<comment type="caution">
    <text evidence="3">The sequence shown here is derived from an EMBL/GenBank/DDBJ whole genome shotgun (WGS) entry which is preliminary data.</text>
</comment>
<dbReference type="PANTHER" id="PTHR36453:SF1">
    <property type="entry name" value="RIGHT HANDED BETA HELIX DOMAIN-CONTAINING PROTEIN"/>
    <property type="match status" value="1"/>
</dbReference>
<dbReference type="SUPFAM" id="SSF51126">
    <property type="entry name" value="Pectin lyase-like"/>
    <property type="match status" value="1"/>
</dbReference>
<proteinExistence type="predicted"/>
<dbReference type="RefSeq" id="WP_008669526.1">
    <property type="nucleotide sequence ID" value="NZ_JACBPY010000006.1"/>
</dbReference>
<protein>
    <recommendedName>
        <fullName evidence="2">Right handed beta helix domain-containing protein</fullName>
    </recommendedName>
</protein>
<dbReference type="InterPro" id="IPR011050">
    <property type="entry name" value="Pectin_lyase_fold/virulence"/>
</dbReference>
<dbReference type="Gene3D" id="2.160.20.10">
    <property type="entry name" value="Single-stranded right-handed beta-helix, Pectin lyase-like"/>
    <property type="match status" value="2"/>
</dbReference>
<dbReference type="GO" id="GO:0005975">
    <property type="term" value="P:carbohydrate metabolic process"/>
    <property type="evidence" value="ECO:0007669"/>
    <property type="project" value="UniProtKB-ARBA"/>
</dbReference>
<dbReference type="InterPro" id="IPR012334">
    <property type="entry name" value="Pectin_lyas_fold"/>
</dbReference>
<evidence type="ECO:0000256" key="1">
    <source>
        <dbReference type="SAM" id="SignalP"/>
    </source>
</evidence>
<organism evidence="3 4">
    <name type="scientific">Phocaeicola vulgatus</name>
    <name type="common">Bacteroides vulgatus</name>
    <dbReference type="NCBI Taxonomy" id="821"/>
    <lineage>
        <taxon>Bacteria</taxon>
        <taxon>Pseudomonadati</taxon>
        <taxon>Bacteroidota</taxon>
        <taxon>Bacteroidia</taxon>
        <taxon>Bacteroidales</taxon>
        <taxon>Bacteroidaceae</taxon>
        <taxon>Phocaeicola</taxon>
    </lineage>
</organism>
<evidence type="ECO:0000313" key="3">
    <source>
        <dbReference type="EMBL" id="KAB3571558.1"/>
    </source>
</evidence>
<dbReference type="InterPro" id="IPR039448">
    <property type="entry name" value="Beta_helix"/>
</dbReference>
<accession>A0A412NX88</accession>
<sequence length="797" mass="88759">MNIKRFLGFGCMLGLFLGSSAKTIDVYVSQQVSGQGDGSKNNPFVSLQQVTEKLKELRASGNIDPVNVCIAPGLYELEAPLRMTSEQNSGNDGMVTFRSWGKGDVVLSGGRHITDWVEIESNHWVAELPEVKNGNWYFRQLFSGHKRLVRARTPNEGFFRTKGGLSIIGKANRVLGDSEKEAKFWLSRCGFAYTGDDVRYWDDWQNAEILTFHSWECSWQSILSIDTLKNEVYFTSPCRYPVGNFGQNMRYRIENIREALDEAGEWFLDRKSGKLHLLTNEGENPKEMNIHAPRLERIVDFEGTAQYPIANVQFENIDFQYTSYRMGLYDIAPNWPAEIQKSIPYFPSDIRPGFTGAQAAPTAGASLHFEYADNITFGQCGMRHLGAIGVAIAKGCRGIKLNGCEISDTGAGGIYIGFDIRQVKEAGVPERDVPRDNVISNCLITSLGHVHPAAVGVWMAQTSNNKILKNEISYVSYSGVSMGWTWAFDPNYTKNNYIAHNYIHHVAQTLGDAAGIYSLGDCEGSVYDGNYIDQIYKGEGVYGVVDAMGFDECSSKITIKNTVVGKVSGKVASFGRSSSAELQTWENNNFDMNTPRPVFDNRPGMDAEQLTVHACFHPISTFLNLSGRKEQRWIVRKNGSFGTDGFYGMLIQGKQAVAYLNIGGGNDNLYEIASGNVVEDDKENTVAFSYDGKTFRFYFNDELVGEKTVDKKRTPGKGKLEIAPISSNSLRNGIQKLYIANRAIVPAETANVPASFSWTAPKPKRLSIDVQKVIREAGPDEKYLRHFAFQAERGLKK</sequence>
<dbReference type="InterPro" id="IPR006626">
    <property type="entry name" value="PbH1"/>
</dbReference>
<dbReference type="Gene3D" id="2.60.120.200">
    <property type="match status" value="1"/>
</dbReference>
<evidence type="ECO:0000313" key="4">
    <source>
        <dbReference type="Proteomes" id="UP000433382"/>
    </source>
</evidence>
<dbReference type="SUPFAM" id="SSF49899">
    <property type="entry name" value="Concanavalin A-like lectins/glucanases"/>
    <property type="match status" value="1"/>
</dbReference>
<feature type="signal peptide" evidence="1">
    <location>
        <begin position="1"/>
        <end position="21"/>
    </location>
</feature>
<dbReference type="InterPro" id="IPR013320">
    <property type="entry name" value="ConA-like_dom_sf"/>
</dbReference>